<dbReference type="EMBL" id="CM007892">
    <property type="protein sequence ID" value="OTG31566.1"/>
    <property type="molecule type" value="Genomic_DNA"/>
</dbReference>
<evidence type="ECO:0000313" key="2">
    <source>
        <dbReference type="Proteomes" id="UP000215914"/>
    </source>
</evidence>
<sequence length="53" mass="6339">MGKMNSFNKRKGSDLISWSFFLRVLRKILLHKMDKIEKRGTDDTQMSFYHLCS</sequence>
<evidence type="ECO:0000313" key="1">
    <source>
        <dbReference type="EMBL" id="OTG31566.1"/>
    </source>
</evidence>
<gene>
    <name evidence="1" type="ORF">HannXRQ_Chr03g0077091</name>
</gene>
<reference evidence="2" key="1">
    <citation type="journal article" date="2017" name="Nature">
        <title>The sunflower genome provides insights into oil metabolism, flowering and Asterid evolution.</title>
        <authorList>
            <person name="Badouin H."/>
            <person name="Gouzy J."/>
            <person name="Grassa C.J."/>
            <person name="Murat F."/>
            <person name="Staton S.E."/>
            <person name="Cottret L."/>
            <person name="Lelandais-Briere C."/>
            <person name="Owens G.L."/>
            <person name="Carrere S."/>
            <person name="Mayjonade B."/>
            <person name="Legrand L."/>
            <person name="Gill N."/>
            <person name="Kane N.C."/>
            <person name="Bowers J.E."/>
            <person name="Hubner S."/>
            <person name="Bellec A."/>
            <person name="Berard A."/>
            <person name="Berges H."/>
            <person name="Blanchet N."/>
            <person name="Boniface M.C."/>
            <person name="Brunel D."/>
            <person name="Catrice O."/>
            <person name="Chaidir N."/>
            <person name="Claudel C."/>
            <person name="Donnadieu C."/>
            <person name="Faraut T."/>
            <person name="Fievet G."/>
            <person name="Helmstetter N."/>
            <person name="King M."/>
            <person name="Knapp S.J."/>
            <person name="Lai Z."/>
            <person name="Le Paslier M.C."/>
            <person name="Lippi Y."/>
            <person name="Lorenzon L."/>
            <person name="Mandel J.R."/>
            <person name="Marage G."/>
            <person name="Marchand G."/>
            <person name="Marquand E."/>
            <person name="Bret-Mestries E."/>
            <person name="Morien E."/>
            <person name="Nambeesan S."/>
            <person name="Nguyen T."/>
            <person name="Pegot-Espagnet P."/>
            <person name="Pouilly N."/>
            <person name="Raftis F."/>
            <person name="Sallet E."/>
            <person name="Schiex T."/>
            <person name="Thomas J."/>
            <person name="Vandecasteele C."/>
            <person name="Vares D."/>
            <person name="Vear F."/>
            <person name="Vautrin S."/>
            <person name="Crespi M."/>
            <person name="Mangin B."/>
            <person name="Burke J.M."/>
            <person name="Salse J."/>
            <person name="Munos S."/>
            <person name="Vincourt P."/>
            <person name="Rieseberg L.H."/>
            <person name="Langlade N.B."/>
        </authorList>
    </citation>
    <scope>NUCLEOTIDE SEQUENCE [LARGE SCALE GENOMIC DNA]</scope>
    <source>
        <strain evidence="2">cv. SF193</strain>
    </source>
</reference>
<accession>A0A251V8T0</accession>
<dbReference type="AlphaFoldDB" id="A0A251V8T0"/>
<dbReference type="Proteomes" id="UP000215914">
    <property type="component" value="Chromosome 3"/>
</dbReference>
<keyword evidence="2" id="KW-1185">Reference proteome</keyword>
<dbReference type="InParanoid" id="A0A251V8T0"/>
<name>A0A251V8T0_HELAN</name>
<protein>
    <submittedName>
        <fullName evidence="1">Uncharacterized protein</fullName>
    </submittedName>
</protein>
<proteinExistence type="predicted"/>
<organism evidence="1 2">
    <name type="scientific">Helianthus annuus</name>
    <name type="common">Common sunflower</name>
    <dbReference type="NCBI Taxonomy" id="4232"/>
    <lineage>
        <taxon>Eukaryota</taxon>
        <taxon>Viridiplantae</taxon>
        <taxon>Streptophyta</taxon>
        <taxon>Embryophyta</taxon>
        <taxon>Tracheophyta</taxon>
        <taxon>Spermatophyta</taxon>
        <taxon>Magnoliopsida</taxon>
        <taxon>eudicotyledons</taxon>
        <taxon>Gunneridae</taxon>
        <taxon>Pentapetalae</taxon>
        <taxon>asterids</taxon>
        <taxon>campanulids</taxon>
        <taxon>Asterales</taxon>
        <taxon>Asteraceae</taxon>
        <taxon>Asteroideae</taxon>
        <taxon>Heliantheae alliance</taxon>
        <taxon>Heliantheae</taxon>
        <taxon>Helianthus</taxon>
    </lineage>
</organism>